<dbReference type="EMBL" id="CABFNS010000729">
    <property type="protein sequence ID" value="VUC24903.1"/>
    <property type="molecule type" value="Genomic_DNA"/>
</dbReference>
<reference evidence="1 2" key="1">
    <citation type="submission" date="2019-06" db="EMBL/GenBank/DDBJ databases">
        <authorList>
            <person name="Broberg M."/>
        </authorList>
    </citation>
    <scope>NUCLEOTIDE SEQUENCE [LARGE SCALE GENOMIC DNA]</scope>
</reference>
<organism evidence="1 2">
    <name type="scientific">Bionectria ochroleuca</name>
    <name type="common">Gliocladium roseum</name>
    <dbReference type="NCBI Taxonomy" id="29856"/>
    <lineage>
        <taxon>Eukaryota</taxon>
        <taxon>Fungi</taxon>
        <taxon>Dikarya</taxon>
        <taxon>Ascomycota</taxon>
        <taxon>Pezizomycotina</taxon>
        <taxon>Sordariomycetes</taxon>
        <taxon>Hypocreomycetidae</taxon>
        <taxon>Hypocreales</taxon>
        <taxon>Bionectriaceae</taxon>
        <taxon>Clonostachys</taxon>
    </lineage>
</organism>
<keyword evidence="2" id="KW-1185">Reference proteome</keyword>
<protein>
    <recommendedName>
        <fullName evidence="3">F-box domain-containing protein</fullName>
    </recommendedName>
</protein>
<proteinExistence type="predicted"/>
<dbReference type="Proteomes" id="UP000766486">
    <property type="component" value="Unassembled WGS sequence"/>
</dbReference>
<accession>A0ABY6U1Q3</accession>
<name>A0ABY6U1Q3_BIOOC</name>
<evidence type="ECO:0000313" key="1">
    <source>
        <dbReference type="EMBL" id="VUC24903.1"/>
    </source>
</evidence>
<sequence length="402" mass="45663">MSDAYIPRIPDEIWEYVFEALEITVPSEKWWQKRSLVNESQRRLLLSLCLVCHQFRRCAQRLLSKALLLDGAEPHNDRKFIRALRELALRPGFGQNTRILTVDNNFGTGVHDLQVDNELLASAINLMDLPPRFRQFLESSHFEAQSTSPAPLCLLFTPNVELLEITLGETPLLLSWFLSGSLELEKSSFLSKTEDDEPGNADYGDGYADDKVVVRAYANFGLPRLKKVHLKNRGVGSATPITDIEAAFLHPGVEIMRTRGLDWRAVHIPKRRWPNVTSSIRTLELTECIMDARSMEDMLLLCPKLEYLKIVLADRGQATGIRYADYWINMNSVGKALRRYGQNLAAFDLYTPNFSGYLHGAIGSLQDLHKLRDLKITQRDLIGKIDISTLNTAVPHFNIDSR</sequence>
<gene>
    <name evidence="1" type="ORF">CLO192961_LOCUS154635</name>
</gene>
<evidence type="ECO:0000313" key="2">
    <source>
        <dbReference type="Proteomes" id="UP000766486"/>
    </source>
</evidence>
<comment type="caution">
    <text evidence="1">The sequence shown here is derived from an EMBL/GenBank/DDBJ whole genome shotgun (WGS) entry which is preliminary data.</text>
</comment>
<evidence type="ECO:0008006" key="3">
    <source>
        <dbReference type="Google" id="ProtNLM"/>
    </source>
</evidence>